<gene>
    <name evidence="2" type="ORF">AVEN_4141_1</name>
</gene>
<feature type="region of interest" description="Disordered" evidence="1">
    <location>
        <begin position="52"/>
        <end position="76"/>
    </location>
</feature>
<comment type="caution">
    <text evidence="2">The sequence shown here is derived from an EMBL/GenBank/DDBJ whole genome shotgun (WGS) entry which is preliminary data.</text>
</comment>
<proteinExistence type="predicted"/>
<name>A0A4Y2VEF4_ARAVE</name>
<keyword evidence="3" id="KW-1185">Reference proteome</keyword>
<accession>A0A4Y2VEF4</accession>
<evidence type="ECO:0000313" key="2">
    <source>
        <dbReference type="EMBL" id="GBO22060.1"/>
    </source>
</evidence>
<reference evidence="2 3" key="1">
    <citation type="journal article" date="2019" name="Sci. Rep.">
        <title>Orb-weaving spider Araneus ventricosus genome elucidates the spidroin gene catalogue.</title>
        <authorList>
            <person name="Kono N."/>
            <person name="Nakamura H."/>
            <person name="Ohtoshi R."/>
            <person name="Moran D.A.P."/>
            <person name="Shinohara A."/>
            <person name="Yoshida Y."/>
            <person name="Fujiwara M."/>
            <person name="Mori M."/>
            <person name="Tomita M."/>
            <person name="Arakawa K."/>
        </authorList>
    </citation>
    <scope>NUCLEOTIDE SEQUENCE [LARGE SCALE GENOMIC DNA]</scope>
</reference>
<dbReference type="AlphaFoldDB" id="A0A4Y2VEF4"/>
<dbReference type="EMBL" id="BGPR01045195">
    <property type="protein sequence ID" value="GBO22060.1"/>
    <property type="molecule type" value="Genomic_DNA"/>
</dbReference>
<organism evidence="2 3">
    <name type="scientific">Araneus ventricosus</name>
    <name type="common">Orbweaver spider</name>
    <name type="synonym">Epeira ventricosa</name>
    <dbReference type="NCBI Taxonomy" id="182803"/>
    <lineage>
        <taxon>Eukaryota</taxon>
        <taxon>Metazoa</taxon>
        <taxon>Ecdysozoa</taxon>
        <taxon>Arthropoda</taxon>
        <taxon>Chelicerata</taxon>
        <taxon>Arachnida</taxon>
        <taxon>Araneae</taxon>
        <taxon>Araneomorphae</taxon>
        <taxon>Entelegynae</taxon>
        <taxon>Araneoidea</taxon>
        <taxon>Araneidae</taxon>
        <taxon>Araneus</taxon>
    </lineage>
</organism>
<evidence type="ECO:0000313" key="3">
    <source>
        <dbReference type="Proteomes" id="UP000499080"/>
    </source>
</evidence>
<evidence type="ECO:0000256" key="1">
    <source>
        <dbReference type="SAM" id="MobiDB-lite"/>
    </source>
</evidence>
<sequence length="135" mass="14890">MHGKQRKICTIFKSEECPTAEYRVMVARSRDRRVPGSNPILITIRRGSTRGPFWDGPSNFEPRSDDEDGAWVGSPSPGIRVAPTGGCLVPYVRFGVQRAQCTTDIRWNRVSGLEPFGPKAESLPLGHRGPGSILK</sequence>
<dbReference type="Proteomes" id="UP000499080">
    <property type="component" value="Unassembled WGS sequence"/>
</dbReference>
<protein>
    <submittedName>
        <fullName evidence="2">Uncharacterized protein</fullName>
    </submittedName>
</protein>